<dbReference type="AlphaFoldDB" id="A0A699TUS0"/>
<sequence length="142" mass="15676">MESIHVSFDELPQMASDHVSSDPAPECQRMPLEHDSLSPKIQRQANVPQADRIVTTSNKLDLLFSLMFDELLNGSSKVVTKSFAVSAADAPYQRQHHITPLNNHITPASTCQVPSLAPTVTSYENINQAKTYAENDQVADDE</sequence>
<proteinExistence type="predicted"/>
<comment type="caution">
    <text evidence="1">The sequence shown here is derived from an EMBL/GenBank/DDBJ whole genome shotgun (WGS) entry which is preliminary data.</text>
</comment>
<reference evidence="1" key="1">
    <citation type="journal article" date="2019" name="Sci. Rep.">
        <title>Draft genome of Tanacetum cinerariifolium, the natural source of mosquito coil.</title>
        <authorList>
            <person name="Yamashiro T."/>
            <person name="Shiraishi A."/>
            <person name="Satake H."/>
            <person name="Nakayama K."/>
        </authorList>
    </citation>
    <scope>NUCLEOTIDE SEQUENCE</scope>
</reference>
<dbReference type="EMBL" id="BKCJ011259595">
    <property type="protein sequence ID" value="GFD11524.1"/>
    <property type="molecule type" value="Genomic_DNA"/>
</dbReference>
<protein>
    <recommendedName>
        <fullName evidence="2">Integrase, catalytic region, zinc finger, CCHC-type, peptidase aspartic, catalytic</fullName>
    </recommendedName>
</protein>
<evidence type="ECO:0008006" key="2">
    <source>
        <dbReference type="Google" id="ProtNLM"/>
    </source>
</evidence>
<accession>A0A699TUS0</accession>
<gene>
    <name evidence="1" type="ORF">Tci_883493</name>
</gene>
<feature type="non-terminal residue" evidence="1">
    <location>
        <position position="142"/>
    </location>
</feature>
<name>A0A699TUS0_TANCI</name>
<organism evidence="1">
    <name type="scientific">Tanacetum cinerariifolium</name>
    <name type="common">Dalmatian daisy</name>
    <name type="synonym">Chrysanthemum cinerariifolium</name>
    <dbReference type="NCBI Taxonomy" id="118510"/>
    <lineage>
        <taxon>Eukaryota</taxon>
        <taxon>Viridiplantae</taxon>
        <taxon>Streptophyta</taxon>
        <taxon>Embryophyta</taxon>
        <taxon>Tracheophyta</taxon>
        <taxon>Spermatophyta</taxon>
        <taxon>Magnoliopsida</taxon>
        <taxon>eudicotyledons</taxon>
        <taxon>Gunneridae</taxon>
        <taxon>Pentapetalae</taxon>
        <taxon>asterids</taxon>
        <taxon>campanulids</taxon>
        <taxon>Asterales</taxon>
        <taxon>Asteraceae</taxon>
        <taxon>Asteroideae</taxon>
        <taxon>Anthemideae</taxon>
        <taxon>Anthemidinae</taxon>
        <taxon>Tanacetum</taxon>
    </lineage>
</organism>
<evidence type="ECO:0000313" key="1">
    <source>
        <dbReference type="EMBL" id="GFD11524.1"/>
    </source>
</evidence>